<protein>
    <submittedName>
        <fullName evidence="1">HAD phosphoserine phosphatase-like hydrolase, IB family protein</fullName>
    </submittedName>
</protein>
<reference evidence="1 2" key="1">
    <citation type="submission" date="2015-11" db="EMBL/GenBank/DDBJ databases">
        <title>Exploring the genomic traits of fungus-feeding bacterial genus Collimonas.</title>
        <authorList>
            <person name="Song C."/>
            <person name="Schmidt R."/>
            <person name="de Jager V."/>
            <person name="Krzyzanowska D."/>
            <person name="Jongedijk E."/>
            <person name="Cankar K."/>
            <person name="Beekwilder J."/>
            <person name="van Veen A."/>
            <person name="de Boer W."/>
            <person name="van Veen J.A."/>
            <person name="Garbeva P."/>
        </authorList>
    </citation>
    <scope>NUCLEOTIDE SEQUENCE [LARGE SCALE GENOMIC DNA]</scope>
    <source>
        <strain evidence="1 2">Ter91</strain>
    </source>
</reference>
<organism evidence="1 2">
    <name type="scientific">Collimonas pratensis</name>
    <dbReference type="NCBI Taxonomy" id="279113"/>
    <lineage>
        <taxon>Bacteria</taxon>
        <taxon>Pseudomonadati</taxon>
        <taxon>Pseudomonadota</taxon>
        <taxon>Betaproteobacteria</taxon>
        <taxon>Burkholderiales</taxon>
        <taxon>Oxalobacteraceae</taxon>
        <taxon>Collimonas</taxon>
    </lineage>
</organism>
<dbReference type="PANTHER" id="PTHR43344">
    <property type="entry name" value="PHOSPHOSERINE PHOSPHATASE"/>
    <property type="match status" value="1"/>
</dbReference>
<proteinExistence type="predicted"/>
<dbReference type="STRING" id="279113.CPter91_1936"/>
<dbReference type="InterPro" id="IPR050582">
    <property type="entry name" value="HAD-like_SerB"/>
</dbReference>
<dbReference type="Gene3D" id="3.40.50.1000">
    <property type="entry name" value="HAD superfamily/HAD-like"/>
    <property type="match status" value="1"/>
</dbReference>
<dbReference type="NCBIfam" id="TIGR01490">
    <property type="entry name" value="HAD-SF-IB-hyp1"/>
    <property type="match status" value="1"/>
</dbReference>
<dbReference type="InterPro" id="IPR023214">
    <property type="entry name" value="HAD_sf"/>
</dbReference>
<dbReference type="InterPro" id="IPR036412">
    <property type="entry name" value="HAD-like_sf"/>
</dbReference>
<evidence type="ECO:0000313" key="2">
    <source>
        <dbReference type="Proteomes" id="UP000074561"/>
    </source>
</evidence>
<gene>
    <name evidence="1" type="ORF">CPter91_1936</name>
</gene>
<dbReference type="SUPFAM" id="SSF56784">
    <property type="entry name" value="HAD-like"/>
    <property type="match status" value="1"/>
</dbReference>
<dbReference type="EMBL" id="CP013234">
    <property type="protein sequence ID" value="AMP04308.1"/>
    <property type="molecule type" value="Genomic_DNA"/>
</dbReference>
<dbReference type="Pfam" id="PF12710">
    <property type="entry name" value="HAD"/>
    <property type="match status" value="1"/>
</dbReference>
<dbReference type="Proteomes" id="UP000074561">
    <property type="component" value="Chromosome"/>
</dbReference>
<dbReference type="InterPro" id="IPR006385">
    <property type="entry name" value="HAD_hydro_SerB1"/>
</dbReference>
<dbReference type="GO" id="GO:0000287">
    <property type="term" value="F:magnesium ion binding"/>
    <property type="evidence" value="ECO:0007669"/>
    <property type="project" value="TreeGrafter"/>
</dbReference>
<name>A0A127Q2K1_9BURK</name>
<dbReference type="PANTHER" id="PTHR43344:SF14">
    <property type="entry name" value="HAD-IB FAMILY HYDROLASE"/>
    <property type="match status" value="1"/>
</dbReference>
<dbReference type="KEGG" id="cpra:CPter91_1936"/>
<dbReference type="NCBIfam" id="TIGR01488">
    <property type="entry name" value="HAD-SF-IB"/>
    <property type="match status" value="1"/>
</dbReference>
<keyword evidence="1" id="KW-0378">Hydrolase</keyword>
<evidence type="ECO:0000313" key="1">
    <source>
        <dbReference type="EMBL" id="AMP04308.1"/>
    </source>
</evidence>
<sequence length="812" mass="81624">MVITQNANTNLTVNNSNGQNVTVINGNSSGDTFSYTGQGGIIDLSNSAIALAAGSSATLSGNGNTLAGGANASIELAGASINDIITMATTGTVVVDTGAACTVVNALTITAANSTNVTVEGTSATTVTAGTASTVNVGSNTNNDVVSVGANGTVSVADGDHGEVVNETGGTVTLGNGAAATVVGNDSINGGTGSTLTLSGIDTVNSTNDKLYLGGSTNITTSGTGATIYTGLNDVITGNGDIFNIGGNLLAGQVATTGYTTINGTANIVNAGIGTMFGLSGIDTVNGTSDKLFLTGSANLTTNGTGMMVYTGLNDVITGNGDIFNIGGNLLAGQVATTGYTTINGNANTVNAGTGTMFGLSGSDTLNGTNDKLFLTDSASLTAIGAGMTVYTDLNNVINGTGLTVDTGGNLQAGEAATSGYTTIVGNANTINAGTGTMFGLSGSDTLNGTNDKLFLTDSASLTAIGAGMTVYTDLNNVINGTGLTVDTGGNLQAGEAATSGYTTIVGNANTINAGTGTMFGLSGSDTVNGTSDKLFLTDSANLTAIGAGMTVYTDLNNVINGTGLTVNTGGNLQAGEVATSGYTTIVGNANTINAGTGTMFGLSGTITSADSLRDFVLYAVGHGRFAAGAIRASPWLLGLLAGVCGRGEAKARFLAATVGGMEQARLEELARDFAVRRLPAMVRPEMLARIAEHKRLSHRLVLVSASPSLYLKHWAENAGFDTVLATELAFRDERFSGTLASSNCWGPQKVQRLQHWFDHRPPQALYAYGDSRGDREMLALADHAWLRGAAEMPRLDDWPAKTIAGRSAGVS</sequence>
<dbReference type="AlphaFoldDB" id="A0A127Q2K1"/>
<dbReference type="GO" id="GO:0005737">
    <property type="term" value="C:cytoplasm"/>
    <property type="evidence" value="ECO:0007669"/>
    <property type="project" value="TreeGrafter"/>
</dbReference>
<dbReference type="GO" id="GO:0036424">
    <property type="term" value="F:L-phosphoserine phosphatase activity"/>
    <property type="evidence" value="ECO:0007669"/>
    <property type="project" value="TreeGrafter"/>
</dbReference>
<dbReference type="Gene3D" id="1.20.1440.100">
    <property type="entry name" value="SG protein - dephosphorylation function"/>
    <property type="match status" value="1"/>
</dbReference>
<dbReference type="PATRIC" id="fig|279113.9.peg.1923"/>
<accession>A0A127Q2K1</accession>
<dbReference type="GO" id="GO:0006564">
    <property type="term" value="P:L-serine biosynthetic process"/>
    <property type="evidence" value="ECO:0007669"/>
    <property type="project" value="TreeGrafter"/>
</dbReference>